<reference evidence="1 2" key="1">
    <citation type="submission" date="2016-04" db="EMBL/GenBank/DDBJ databases">
        <title>Genome sequence of Methanobrevibacter filiformis DSM 11501.</title>
        <authorList>
            <person name="Poehlein A."/>
            <person name="Seedorf H."/>
            <person name="Daniel R."/>
        </authorList>
    </citation>
    <scope>NUCLEOTIDE SEQUENCE [LARGE SCALE GENOMIC DNA]</scope>
    <source>
        <strain evidence="1 2">DSM 11501</strain>
    </source>
</reference>
<accession>A0A166DBT1</accession>
<dbReference type="RefSeq" id="WP_066971466.1">
    <property type="nucleotide sequence ID" value="NZ_LWMT01000097.1"/>
</dbReference>
<gene>
    <name evidence="1" type="ORF">MBFIL_06410</name>
</gene>
<dbReference type="Proteomes" id="UP000077066">
    <property type="component" value="Unassembled WGS sequence"/>
</dbReference>
<evidence type="ECO:0000313" key="1">
    <source>
        <dbReference type="EMBL" id="KZX15422.1"/>
    </source>
</evidence>
<dbReference type="OrthoDB" id="78389at2157"/>
<dbReference type="EMBL" id="LWMT01000097">
    <property type="protein sequence ID" value="KZX15422.1"/>
    <property type="molecule type" value="Genomic_DNA"/>
</dbReference>
<comment type="caution">
    <text evidence="1">The sequence shown here is derived from an EMBL/GenBank/DDBJ whole genome shotgun (WGS) entry which is preliminary data.</text>
</comment>
<proteinExistence type="predicted"/>
<name>A0A166DBT1_9EURY</name>
<evidence type="ECO:0000313" key="2">
    <source>
        <dbReference type="Proteomes" id="UP000077066"/>
    </source>
</evidence>
<dbReference type="PATRIC" id="fig|55758.3.peg.721"/>
<keyword evidence="2" id="KW-1185">Reference proteome</keyword>
<sequence length="199" mass="23276">MHSQNNDKKIIKKFNESESLVINEFDKSGIISFAQKDVSNSFLRGTSNDFIEESTLYWTMKFNKYANDFFKKLTSDKYNFNQGMLKVFKNDMYEENNSKNYLLINSADDIKEMTNCHLIPILKNIIHAPKEDMGLLAESLVHMTLLKRKFSIDQEETVGGAIVVVIISKSDGFIWKEKKQYYSNESNKHLEYVNYYKSQ</sequence>
<dbReference type="AlphaFoldDB" id="A0A166DBT1"/>
<organism evidence="1 2">
    <name type="scientific">Methanobrevibacter filiformis</name>
    <dbReference type="NCBI Taxonomy" id="55758"/>
    <lineage>
        <taxon>Archaea</taxon>
        <taxon>Methanobacteriati</taxon>
        <taxon>Methanobacteriota</taxon>
        <taxon>Methanomada group</taxon>
        <taxon>Methanobacteria</taxon>
        <taxon>Methanobacteriales</taxon>
        <taxon>Methanobacteriaceae</taxon>
        <taxon>Methanobrevibacter</taxon>
    </lineage>
</organism>
<protein>
    <submittedName>
        <fullName evidence="1">Uncharacterized protein</fullName>
    </submittedName>
</protein>